<dbReference type="Pfam" id="PF18765">
    <property type="entry name" value="Polbeta"/>
    <property type="match status" value="1"/>
</dbReference>
<dbReference type="STRING" id="1499967.U27_03307"/>
<protein>
    <recommendedName>
        <fullName evidence="1">Polymerase beta nucleotidyltransferase domain-containing protein</fullName>
    </recommendedName>
</protein>
<dbReference type="HOGENOM" id="CLU_130257_3_3_0"/>
<dbReference type="SUPFAM" id="SSF81301">
    <property type="entry name" value="Nucleotidyltransferase"/>
    <property type="match status" value="1"/>
</dbReference>
<dbReference type="PANTHER" id="PTHR33933:SF1">
    <property type="entry name" value="PROTEIN ADENYLYLTRANSFERASE MNTA-RELATED"/>
    <property type="match status" value="1"/>
</dbReference>
<dbReference type="CDD" id="cd05403">
    <property type="entry name" value="NT_KNTase_like"/>
    <property type="match status" value="1"/>
</dbReference>
<dbReference type="Proteomes" id="UP000030661">
    <property type="component" value="Unassembled WGS sequence"/>
</dbReference>
<evidence type="ECO:0000259" key="1">
    <source>
        <dbReference type="Pfam" id="PF18765"/>
    </source>
</evidence>
<gene>
    <name evidence="2" type="ORF">U27_03307</name>
</gene>
<feature type="domain" description="Polymerase beta nucleotidyltransferase" evidence="1">
    <location>
        <begin position="9"/>
        <end position="90"/>
    </location>
</feature>
<dbReference type="EMBL" id="DF820464">
    <property type="protein sequence ID" value="GAK56345.1"/>
    <property type="molecule type" value="Genomic_DNA"/>
</dbReference>
<dbReference type="PANTHER" id="PTHR33933">
    <property type="entry name" value="NUCLEOTIDYLTRANSFERASE"/>
    <property type="match status" value="1"/>
</dbReference>
<evidence type="ECO:0000313" key="3">
    <source>
        <dbReference type="Proteomes" id="UP000030661"/>
    </source>
</evidence>
<keyword evidence="3" id="KW-1185">Reference proteome</keyword>
<dbReference type="InterPro" id="IPR052548">
    <property type="entry name" value="Type_VII_TA_antitoxin"/>
</dbReference>
<sequence>MKNTLMILQELKQLLQNRFDDDIQDVILFGSQVTGEAHQDSDYDVLVVLNCQPDWKYKKAVRYACYDIALQYDIFLDVKVISEYELQHTIQGKHPLFLQAIEQGVFA</sequence>
<organism evidence="2">
    <name type="scientific">Vecturithrix granuli</name>
    <dbReference type="NCBI Taxonomy" id="1499967"/>
    <lineage>
        <taxon>Bacteria</taxon>
        <taxon>Candidatus Moduliflexota</taxon>
        <taxon>Candidatus Vecturitrichia</taxon>
        <taxon>Candidatus Vecturitrichales</taxon>
        <taxon>Candidatus Vecturitrichaceae</taxon>
        <taxon>Candidatus Vecturithrix</taxon>
    </lineage>
</organism>
<evidence type="ECO:0000313" key="2">
    <source>
        <dbReference type="EMBL" id="GAK56345.1"/>
    </source>
</evidence>
<name>A0A081BVJ0_VECG1</name>
<dbReference type="InterPro" id="IPR043519">
    <property type="entry name" value="NT_sf"/>
</dbReference>
<dbReference type="InterPro" id="IPR041633">
    <property type="entry name" value="Polbeta"/>
</dbReference>
<dbReference type="AlphaFoldDB" id="A0A081BVJ0"/>
<proteinExistence type="predicted"/>
<reference evidence="2" key="1">
    <citation type="journal article" date="2015" name="PeerJ">
        <title>First genomic representation of candidate bacterial phylum KSB3 points to enhanced environmental sensing as a trigger of wastewater bulking.</title>
        <authorList>
            <person name="Sekiguchi Y."/>
            <person name="Ohashi A."/>
            <person name="Parks D.H."/>
            <person name="Yamauchi T."/>
            <person name="Tyson G.W."/>
            <person name="Hugenholtz P."/>
        </authorList>
    </citation>
    <scope>NUCLEOTIDE SEQUENCE [LARGE SCALE GENOMIC DNA]</scope>
</reference>
<accession>A0A081BVJ0</accession>
<dbReference type="Gene3D" id="3.30.460.10">
    <property type="entry name" value="Beta Polymerase, domain 2"/>
    <property type="match status" value="1"/>
</dbReference>